<evidence type="ECO:0000256" key="3">
    <source>
        <dbReference type="ARBA" id="ARBA00022989"/>
    </source>
</evidence>
<feature type="transmembrane region" description="Helical" evidence="5">
    <location>
        <begin position="77"/>
        <end position="96"/>
    </location>
</feature>
<keyword evidence="4 5" id="KW-0472">Membrane</keyword>
<evidence type="ECO:0000313" key="7">
    <source>
        <dbReference type="EMBL" id="VAW59553.1"/>
    </source>
</evidence>
<dbReference type="AlphaFoldDB" id="A0A3B0X593"/>
<feature type="domain" description="EamA" evidence="6">
    <location>
        <begin position="160"/>
        <end position="292"/>
    </location>
</feature>
<sequence>MQKTNHPSKYHALIIAAALFAVILIWSTTPITIKWSGEGVSYLFGIVVRMSIGAALAFFLVLLKYKKLAMHRTARKVYVASALAIFGGMMPVYWGAQYISSGLISVIFGLSPIVTGYLAWRFLQEKSFNPLKIFGSIIGISGLIIVFHEGVHTTEDYAYGTVAVVLAVVLHSASAVWIKSMKVDVPALSLVAGGLLFSLPLFVTVYLIYAPPLPVQIPHKAIWSILYLGVVGSVIGFVSYYFLLKHLPASNVALITLITPVSALWIGHVANDEIISFSIYVGTAFVLTGLALHQSEDVLSKKLWRKRKKYLD</sequence>
<feature type="domain" description="EamA" evidence="6">
    <location>
        <begin position="17"/>
        <end position="147"/>
    </location>
</feature>
<feature type="transmembrane region" description="Helical" evidence="5">
    <location>
        <begin position="274"/>
        <end position="292"/>
    </location>
</feature>
<proteinExistence type="predicted"/>
<feature type="transmembrane region" description="Helical" evidence="5">
    <location>
        <begin position="251"/>
        <end position="268"/>
    </location>
</feature>
<feature type="transmembrane region" description="Helical" evidence="5">
    <location>
        <begin position="102"/>
        <end position="120"/>
    </location>
</feature>
<dbReference type="InterPro" id="IPR050638">
    <property type="entry name" value="AA-Vitamin_Transporters"/>
</dbReference>
<accession>A0A3B0X593</accession>
<protein>
    <submittedName>
        <fullName evidence="7">Permease of the drug/metabolite transporter (DMT) superfamily</fullName>
    </submittedName>
</protein>
<dbReference type="Pfam" id="PF00892">
    <property type="entry name" value="EamA"/>
    <property type="match status" value="2"/>
</dbReference>
<dbReference type="GO" id="GO:0016020">
    <property type="term" value="C:membrane"/>
    <property type="evidence" value="ECO:0007669"/>
    <property type="project" value="UniProtKB-SubCell"/>
</dbReference>
<evidence type="ECO:0000256" key="1">
    <source>
        <dbReference type="ARBA" id="ARBA00004141"/>
    </source>
</evidence>
<dbReference type="PANTHER" id="PTHR32322:SF14">
    <property type="entry name" value="PROTEIN PAGO"/>
    <property type="match status" value="1"/>
</dbReference>
<feature type="transmembrane region" description="Helical" evidence="5">
    <location>
        <begin position="12"/>
        <end position="33"/>
    </location>
</feature>
<feature type="transmembrane region" description="Helical" evidence="5">
    <location>
        <begin position="39"/>
        <end position="65"/>
    </location>
</feature>
<feature type="transmembrane region" description="Helical" evidence="5">
    <location>
        <begin position="132"/>
        <end position="151"/>
    </location>
</feature>
<dbReference type="PANTHER" id="PTHR32322">
    <property type="entry name" value="INNER MEMBRANE TRANSPORTER"/>
    <property type="match status" value="1"/>
</dbReference>
<feature type="transmembrane region" description="Helical" evidence="5">
    <location>
        <begin position="221"/>
        <end position="244"/>
    </location>
</feature>
<keyword evidence="3 5" id="KW-1133">Transmembrane helix</keyword>
<comment type="subcellular location">
    <subcellularLocation>
        <location evidence="1">Membrane</location>
        <topology evidence="1">Multi-pass membrane protein</topology>
    </subcellularLocation>
</comment>
<name>A0A3B0X593_9ZZZZ</name>
<evidence type="ECO:0000256" key="5">
    <source>
        <dbReference type="SAM" id="Phobius"/>
    </source>
</evidence>
<dbReference type="InterPro" id="IPR037185">
    <property type="entry name" value="EmrE-like"/>
</dbReference>
<organism evidence="7">
    <name type="scientific">hydrothermal vent metagenome</name>
    <dbReference type="NCBI Taxonomy" id="652676"/>
    <lineage>
        <taxon>unclassified sequences</taxon>
        <taxon>metagenomes</taxon>
        <taxon>ecological metagenomes</taxon>
    </lineage>
</organism>
<evidence type="ECO:0000256" key="4">
    <source>
        <dbReference type="ARBA" id="ARBA00023136"/>
    </source>
</evidence>
<dbReference type="InterPro" id="IPR000620">
    <property type="entry name" value="EamA_dom"/>
</dbReference>
<evidence type="ECO:0000256" key="2">
    <source>
        <dbReference type="ARBA" id="ARBA00022692"/>
    </source>
</evidence>
<reference evidence="7" key="1">
    <citation type="submission" date="2018-06" db="EMBL/GenBank/DDBJ databases">
        <authorList>
            <person name="Zhirakovskaya E."/>
        </authorList>
    </citation>
    <scope>NUCLEOTIDE SEQUENCE</scope>
</reference>
<keyword evidence="2 5" id="KW-0812">Transmembrane</keyword>
<evidence type="ECO:0000259" key="6">
    <source>
        <dbReference type="Pfam" id="PF00892"/>
    </source>
</evidence>
<dbReference type="EMBL" id="UOFH01000090">
    <property type="protein sequence ID" value="VAW59553.1"/>
    <property type="molecule type" value="Genomic_DNA"/>
</dbReference>
<dbReference type="SUPFAM" id="SSF103481">
    <property type="entry name" value="Multidrug resistance efflux transporter EmrE"/>
    <property type="match status" value="2"/>
</dbReference>
<feature type="transmembrane region" description="Helical" evidence="5">
    <location>
        <begin position="190"/>
        <end position="209"/>
    </location>
</feature>
<feature type="transmembrane region" description="Helical" evidence="5">
    <location>
        <begin position="157"/>
        <end position="178"/>
    </location>
</feature>
<gene>
    <name evidence="7" type="ORF">MNBD_GAMMA08-777</name>
</gene>